<evidence type="ECO:0000313" key="2">
    <source>
        <dbReference type="EMBL" id="NNU61207.1"/>
    </source>
</evidence>
<dbReference type="PANTHER" id="PTHR42993">
    <property type="entry name" value="MAOC-LIKE DEHYDRATASE DOMAIN-CONTAINING PROTEIN"/>
    <property type="match status" value="1"/>
</dbReference>
<dbReference type="InterPro" id="IPR029069">
    <property type="entry name" value="HotDog_dom_sf"/>
</dbReference>
<dbReference type="SUPFAM" id="SSF54637">
    <property type="entry name" value="Thioesterase/thiol ester dehydrase-isomerase"/>
    <property type="match status" value="1"/>
</dbReference>
<dbReference type="EMBL" id="JABFCY010000007">
    <property type="protein sequence ID" value="NNU61207.1"/>
    <property type="molecule type" value="Genomic_DNA"/>
</dbReference>
<evidence type="ECO:0000259" key="1">
    <source>
        <dbReference type="Pfam" id="PF01575"/>
    </source>
</evidence>
<name>A0A849KNG5_9HYPH</name>
<dbReference type="Proteomes" id="UP000574931">
    <property type="component" value="Unassembled WGS sequence"/>
</dbReference>
<dbReference type="AlphaFoldDB" id="A0A849KNG5"/>
<accession>A0A849KNG5</accession>
<dbReference type="InterPro" id="IPR002539">
    <property type="entry name" value="MaoC-like_dom"/>
</dbReference>
<sequence>MRPRSIFQRLEDINLEIQPNSAASARSANAESQLLYSDWIKIDQQLVDRFADVIDDHQFIHTDPERAATESVFGGTIAHGFLVLGLLTKLSREVLPEVAAGTVEINYGFDKVRFLAPVKVGSSIRGVFSSKSVQPKGNGQLQTLAATVEIKDETKPALAADWLILTVG</sequence>
<dbReference type="Pfam" id="PF01575">
    <property type="entry name" value="MaoC_dehydratas"/>
    <property type="match status" value="1"/>
</dbReference>
<reference evidence="2 3" key="1">
    <citation type="submission" date="2020-05" db="EMBL/GenBank/DDBJ databases">
        <title>Draft Genome Sequence of Ochrobactrum soli Isolated from Stable Fly Gut.</title>
        <authorList>
            <person name="Pileggi M.T."/>
            <person name="Vazhakkala L.J."/>
            <person name="Wong C.N."/>
        </authorList>
    </citation>
    <scope>NUCLEOTIDE SEQUENCE [LARGE SCALE GENOMIC DNA]</scope>
    <source>
        <strain evidence="2 3">MTP-C0764</strain>
    </source>
</reference>
<dbReference type="PANTHER" id="PTHR42993:SF1">
    <property type="entry name" value="MAOC-LIKE DEHYDRATASE DOMAIN-CONTAINING PROTEIN"/>
    <property type="match status" value="1"/>
</dbReference>
<gene>
    <name evidence="2" type="ORF">HKX02_13250</name>
</gene>
<evidence type="ECO:0000313" key="3">
    <source>
        <dbReference type="Proteomes" id="UP000574931"/>
    </source>
</evidence>
<dbReference type="Gene3D" id="3.10.129.10">
    <property type="entry name" value="Hotdog Thioesterase"/>
    <property type="match status" value="1"/>
</dbReference>
<comment type="caution">
    <text evidence="2">The sequence shown here is derived from an EMBL/GenBank/DDBJ whole genome shotgun (WGS) entry which is preliminary data.</text>
</comment>
<organism evidence="2 3">
    <name type="scientific">Ochrobactrum soli</name>
    <dbReference type="NCBI Taxonomy" id="2448455"/>
    <lineage>
        <taxon>Bacteria</taxon>
        <taxon>Pseudomonadati</taxon>
        <taxon>Pseudomonadota</taxon>
        <taxon>Alphaproteobacteria</taxon>
        <taxon>Hyphomicrobiales</taxon>
        <taxon>Brucellaceae</taxon>
        <taxon>Brucella/Ochrobactrum group</taxon>
        <taxon>Ochrobactrum</taxon>
    </lineage>
</organism>
<protein>
    <submittedName>
        <fullName evidence="2">MaoC family dehydratase</fullName>
    </submittedName>
</protein>
<dbReference type="CDD" id="cd03450">
    <property type="entry name" value="NodN"/>
    <property type="match status" value="1"/>
</dbReference>
<feature type="domain" description="MaoC-like" evidence="1">
    <location>
        <begin position="31"/>
        <end position="138"/>
    </location>
</feature>
<proteinExistence type="predicted"/>
<dbReference type="InterPro" id="IPR039375">
    <property type="entry name" value="NodN-like"/>
</dbReference>
<keyword evidence="3" id="KW-1185">Reference proteome</keyword>